<dbReference type="WBParaSite" id="BXY_1700100.1">
    <property type="protein sequence ID" value="BXY_1700100.1"/>
    <property type="gene ID" value="BXY_1700100"/>
</dbReference>
<dbReference type="EMBL" id="CAJFCV020000002">
    <property type="protein sequence ID" value="CAG9101231.1"/>
    <property type="molecule type" value="Genomic_DNA"/>
</dbReference>
<gene>
    <name evidence="2" type="ORF">BXYJ_LOCUS5086</name>
</gene>
<proteinExistence type="predicted"/>
<dbReference type="Proteomes" id="UP000582659">
    <property type="component" value="Unassembled WGS sequence"/>
</dbReference>
<name>A0A1I7SVC6_BURXY</name>
<evidence type="ECO:0000313" key="3">
    <source>
        <dbReference type="Proteomes" id="UP000095284"/>
    </source>
</evidence>
<evidence type="ECO:0000256" key="1">
    <source>
        <dbReference type="SAM" id="MobiDB-lite"/>
    </source>
</evidence>
<organism evidence="3 5">
    <name type="scientific">Bursaphelenchus xylophilus</name>
    <name type="common">Pinewood nematode worm</name>
    <name type="synonym">Aphelenchoides xylophilus</name>
    <dbReference type="NCBI Taxonomy" id="6326"/>
    <lineage>
        <taxon>Eukaryota</taxon>
        <taxon>Metazoa</taxon>
        <taxon>Ecdysozoa</taxon>
        <taxon>Nematoda</taxon>
        <taxon>Chromadorea</taxon>
        <taxon>Rhabditida</taxon>
        <taxon>Tylenchina</taxon>
        <taxon>Tylenchomorpha</taxon>
        <taxon>Aphelenchoidea</taxon>
        <taxon>Aphelenchoididae</taxon>
        <taxon>Bursaphelenchus</taxon>
    </lineage>
</organism>
<keyword evidence="4" id="KW-1185">Reference proteome</keyword>
<dbReference type="EMBL" id="CAJFDI010000002">
    <property type="protein sequence ID" value="CAD5217540.1"/>
    <property type="molecule type" value="Genomic_DNA"/>
</dbReference>
<reference evidence="5" key="1">
    <citation type="submission" date="2016-11" db="UniProtKB">
        <authorList>
            <consortium name="WormBaseParasite"/>
        </authorList>
    </citation>
    <scope>IDENTIFICATION</scope>
</reference>
<evidence type="ECO:0000313" key="2">
    <source>
        <dbReference type="EMBL" id="CAD5217540.1"/>
    </source>
</evidence>
<dbReference type="AlphaFoldDB" id="A0A1I7SVC6"/>
<feature type="region of interest" description="Disordered" evidence="1">
    <location>
        <begin position="97"/>
        <end position="121"/>
    </location>
</feature>
<dbReference type="Proteomes" id="UP000659654">
    <property type="component" value="Unassembled WGS sequence"/>
</dbReference>
<sequence>MRAPLRSAATADGRGIFVWGKGCLGFALSPVSVFPRSLAGFAARWRPKSGRLRRPRILLGQNVVRVNLRGAAQPFLGAQNAVGPKMLYVLWREKWGDAGGPEGRRRRRRPQENASSAQKKKEEETFWLRFFASLLRPNRLQDSR</sequence>
<protein>
    <submittedName>
        <fullName evidence="2">(pine wood nematode) hypothetical protein</fullName>
    </submittedName>
</protein>
<evidence type="ECO:0000313" key="5">
    <source>
        <dbReference type="WBParaSite" id="BXY_1700100.1"/>
    </source>
</evidence>
<dbReference type="Proteomes" id="UP000095284">
    <property type="component" value="Unplaced"/>
</dbReference>
<accession>A0A1I7SVC6</accession>
<reference evidence="2" key="2">
    <citation type="submission" date="2020-09" db="EMBL/GenBank/DDBJ databases">
        <authorList>
            <person name="Kikuchi T."/>
        </authorList>
    </citation>
    <scope>NUCLEOTIDE SEQUENCE</scope>
    <source>
        <strain evidence="2">Ka4C1</strain>
    </source>
</reference>
<evidence type="ECO:0000313" key="4">
    <source>
        <dbReference type="Proteomes" id="UP000659654"/>
    </source>
</evidence>